<organism evidence="2 3">
    <name type="scientific">Streptomyces gilvifuscus</name>
    <dbReference type="NCBI Taxonomy" id="1550617"/>
    <lineage>
        <taxon>Bacteria</taxon>
        <taxon>Bacillati</taxon>
        <taxon>Actinomycetota</taxon>
        <taxon>Actinomycetes</taxon>
        <taxon>Kitasatosporales</taxon>
        <taxon>Streptomycetaceae</taxon>
        <taxon>Streptomyces</taxon>
    </lineage>
</organism>
<evidence type="ECO:0000313" key="2">
    <source>
        <dbReference type="EMBL" id="MDC2959197.1"/>
    </source>
</evidence>
<keyword evidence="3" id="KW-1185">Reference proteome</keyword>
<evidence type="ECO:0000256" key="1">
    <source>
        <dbReference type="SAM" id="MobiDB-lite"/>
    </source>
</evidence>
<feature type="region of interest" description="Disordered" evidence="1">
    <location>
        <begin position="247"/>
        <end position="318"/>
    </location>
</feature>
<accession>A0ABT5G2W2</accession>
<dbReference type="RefSeq" id="WP_272177676.1">
    <property type="nucleotide sequence ID" value="NZ_JAQOSK010000015.1"/>
</dbReference>
<name>A0ABT5G2W2_9ACTN</name>
<dbReference type="Proteomes" id="UP001221328">
    <property type="component" value="Unassembled WGS sequence"/>
</dbReference>
<proteinExistence type="predicted"/>
<feature type="compositionally biased region" description="Low complexity" evidence="1">
    <location>
        <begin position="266"/>
        <end position="276"/>
    </location>
</feature>
<comment type="caution">
    <text evidence="2">The sequence shown here is derived from an EMBL/GenBank/DDBJ whole genome shotgun (WGS) entry which is preliminary data.</text>
</comment>
<dbReference type="EMBL" id="JAQOSK010000015">
    <property type="protein sequence ID" value="MDC2959197.1"/>
    <property type="molecule type" value="Genomic_DNA"/>
</dbReference>
<feature type="compositionally biased region" description="Pro residues" evidence="1">
    <location>
        <begin position="248"/>
        <end position="259"/>
    </location>
</feature>
<reference evidence="2 3" key="1">
    <citation type="journal article" date="2015" name="Int. J. Syst. Evol. Microbiol.">
        <title>Streptomyces gilvifuscus sp. nov., an actinomycete that produces antibacterial compounds isolated from soil.</title>
        <authorList>
            <person name="Nguyen T.M."/>
            <person name="Kim J."/>
        </authorList>
    </citation>
    <scope>NUCLEOTIDE SEQUENCE [LARGE SCALE GENOMIC DNA]</scope>
    <source>
        <strain evidence="2 3">T113</strain>
    </source>
</reference>
<protein>
    <submittedName>
        <fullName evidence="2">Transcriptional regulator</fullName>
    </submittedName>
</protein>
<gene>
    <name evidence="2" type="ORF">PO587_32670</name>
</gene>
<evidence type="ECO:0000313" key="3">
    <source>
        <dbReference type="Proteomes" id="UP001221328"/>
    </source>
</evidence>
<sequence length="331" mass="34997">MTAVHTTEPPRLPVRQKVAAAERGWGGVSPMLTRLAAERATGILFREHGTLHLADGLVVHAESPCAPGLETLLTAHGTLAVEVWRQALGETDDDHQAGHLAGLRLVDAGLLTLGAFELCRLTALYDAAYFVLAPSSTPGRFRYGTAPAPGHRAAVRRVPVAALERETLRRRDLLHRIWPDPVTDEAPLARTDLPAAPALTRRQRAVLAHADGVRTAPDIARALGRLAFHTLVDVRRLAAAGVLAPLRPAVPEPPEPPGPAGDGRTAPEPAQPADAGQPPPLPTRGRPPYDAGGPGPAQPAPGHGMSALTEPLPPDPHITLLKRLRDALEAL</sequence>